<keyword evidence="3" id="KW-1185">Reference proteome</keyword>
<evidence type="ECO:0000313" key="4">
    <source>
        <dbReference type="Proteomes" id="UP000325458"/>
    </source>
</evidence>
<sequence length="144" mass="16328">MRLRVMEFDDPNSRHSVRHYVHRALEQPLPFGAPGEPVDRVRRWFQADDRVFGRLVEVRTEPGTPTAEFFDEVLRATHAAGRSWLPPAVGRQVREKMQADARRQLAKWRAEMPPERAELLAQLCGSRGGSYTLPGDHGTLSSTA</sequence>
<evidence type="ECO:0000313" key="2">
    <source>
        <dbReference type="EMBL" id="QEV50693.1"/>
    </source>
</evidence>
<dbReference type="Proteomes" id="UP000325458">
    <property type="component" value="Chromosome"/>
</dbReference>
<reference evidence="1 3" key="1">
    <citation type="submission" date="2016-09" db="EMBL/GenBank/DDBJ databases">
        <title>Streptomyces platensis DSM40041, a candidate organism with high potential of specific P450 cytochromes.</title>
        <authorList>
            <person name="Grumaz C."/>
            <person name="Vainshtein Y."/>
            <person name="Kirstahler P."/>
            <person name="Sohn K."/>
        </authorList>
    </citation>
    <scope>NUCLEOTIDE SEQUENCE [LARGE SCALE GENOMIC DNA]</scope>
    <source>
        <strain evidence="1 3">DSM 40041</strain>
    </source>
</reference>
<dbReference type="EMBL" id="MIGA01000092">
    <property type="protein sequence ID" value="OSY35515.1"/>
    <property type="molecule type" value="Genomic_DNA"/>
</dbReference>
<gene>
    <name evidence="1" type="ORF">BG653_07151</name>
    <name evidence="2" type="ORF">CP981_02540</name>
</gene>
<reference evidence="2 4" key="2">
    <citation type="submission" date="2017-09" db="EMBL/GenBank/DDBJ databases">
        <authorList>
            <person name="Lee N."/>
            <person name="Cho B.-K."/>
        </authorList>
    </citation>
    <scope>NUCLEOTIDE SEQUENCE [LARGE SCALE GENOMIC DNA]</scope>
    <source>
        <strain evidence="2 4">ATCC 23948</strain>
    </source>
</reference>
<protein>
    <submittedName>
        <fullName evidence="2">Uncharacterized protein</fullName>
    </submittedName>
</protein>
<organism evidence="2 4">
    <name type="scientific">Streptomyces platensis</name>
    <dbReference type="NCBI Taxonomy" id="58346"/>
    <lineage>
        <taxon>Bacteria</taxon>
        <taxon>Bacillati</taxon>
        <taxon>Actinomycetota</taxon>
        <taxon>Actinomycetes</taxon>
        <taxon>Kitasatosporales</taxon>
        <taxon>Streptomycetaceae</taxon>
        <taxon>Streptomyces</taxon>
    </lineage>
</organism>
<dbReference type="AlphaFoldDB" id="A0AAE6NEW1"/>
<accession>A0AAE6NEW1</accession>
<dbReference type="Proteomes" id="UP000194225">
    <property type="component" value="Unassembled WGS sequence"/>
</dbReference>
<dbReference type="KEGG" id="spla:CP981_02540"/>
<proteinExistence type="predicted"/>
<dbReference type="EMBL" id="CP023691">
    <property type="protein sequence ID" value="QEV50693.1"/>
    <property type="molecule type" value="Genomic_DNA"/>
</dbReference>
<evidence type="ECO:0000313" key="3">
    <source>
        <dbReference type="Proteomes" id="UP000194225"/>
    </source>
</evidence>
<name>A0AAE6NEW1_STRPT</name>
<evidence type="ECO:0000313" key="1">
    <source>
        <dbReference type="EMBL" id="OSY35515.1"/>
    </source>
</evidence>